<dbReference type="RefSeq" id="WP_237465500.1">
    <property type="nucleotide sequence ID" value="NZ_CAKLDI010000001.1"/>
</dbReference>
<dbReference type="Proteomes" id="UP000838672">
    <property type="component" value="Unassembled WGS sequence"/>
</dbReference>
<evidence type="ECO:0000313" key="2">
    <source>
        <dbReference type="Proteomes" id="UP000838672"/>
    </source>
</evidence>
<sequence>MCGQIDFRALATIPDDIHSQLKQLGDYDDPCLLFIYSDAEKAPMQAIVQQVYCSQGQTDVLLYAVTEQLSFSYLFCDAKAAIALAQQLTTALNAHGMASKVSLFRHNCLGDIAQTYQWGLLQLSNLMADTSCYAVNDFTDKANWPGIALYREADKKAKAQAQQIEIDAFAKQHPLPESLANFPPSLKQLYPFIVALPQGEVLWHYVLTGEHEAALRQQQIFENLDAVLVIRHAKTHALDFYYHILRCCAQSAIPAQNTILSDLDDILTPLANELLLPDVTSSVKQACFIRIVDIFYHLFDQQDLPKALYQMMVGDSDTRCLSDAEFHRRYTQPERIVAEGLSAKQKRQIDEILDTLEDYDCFNYNDYLEIERAFDGNRQAYDFKLWMREDDEQIHSRLLGAILLDFDRTHQRNDHLTQALTEWVCAGLKEDVLTQIEAASDNFAQRALAQGLSQSLFDHLKAWLDAGDISELPALVQALQQCLKQERSGRWYQQTPTMAQPRYKLFDDLDLFWPVLGTCFWLYRAQSNAFAKRVILLSMALAPQATLAAMSRCYRQARGGFASEAHQNHFNMQLLELGISYLDQVAFQIALCMDDGDKLIQLIQRYNDLDDDERAQWQGAINRLSPYKRDYFYLHAYRLSSQVPEPLREMRQTVLNELMTVVCFDIQDAPMLADAAAKLIDGELSYSVFQALTQGKIDSEEFALGNDMYCSLAPKILPQILTESDQDKQLRWLKLMCCDPHRGRKLQADLLEALFFDRVLAEGHLSFQDRLTIDLDDLTAQWQATWQQFYADMSAKLQAIH</sequence>
<comment type="caution">
    <text evidence="1">The sequence shown here is derived from an EMBL/GenBank/DDBJ whole genome shotgun (WGS) entry which is preliminary data.</text>
</comment>
<gene>
    <name evidence="1" type="ORF">VST7929_01072</name>
</gene>
<keyword evidence="2" id="KW-1185">Reference proteome</keyword>
<organism evidence="1 2">
    <name type="scientific">Vibrio stylophorae</name>
    <dbReference type="NCBI Taxonomy" id="659351"/>
    <lineage>
        <taxon>Bacteria</taxon>
        <taxon>Pseudomonadati</taxon>
        <taxon>Pseudomonadota</taxon>
        <taxon>Gammaproteobacteria</taxon>
        <taxon>Vibrionales</taxon>
        <taxon>Vibrionaceae</taxon>
        <taxon>Vibrio</taxon>
    </lineage>
</organism>
<proteinExistence type="predicted"/>
<dbReference type="EMBL" id="CAKLDI010000001">
    <property type="protein sequence ID" value="CAH0533208.1"/>
    <property type="molecule type" value="Genomic_DNA"/>
</dbReference>
<accession>A0ABN8DS97</accession>
<name>A0ABN8DS97_9VIBR</name>
<reference evidence="1" key="1">
    <citation type="submission" date="2021-11" db="EMBL/GenBank/DDBJ databases">
        <authorList>
            <person name="Rodrigo-Torres L."/>
            <person name="Arahal R. D."/>
            <person name="Lucena T."/>
        </authorList>
    </citation>
    <scope>NUCLEOTIDE SEQUENCE</scope>
    <source>
        <strain evidence="1">CECT 7929</strain>
    </source>
</reference>
<protein>
    <submittedName>
        <fullName evidence="1">Uncharacterized protein</fullName>
    </submittedName>
</protein>
<evidence type="ECO:0000313" key="1">
    <source>
        <dbReference type="EMBL" id="CAH0533208.1"/>
    </source>
</evidence>